<organism evidence="1 2">
    <name type="scientific">Ephemerocybe angulata</name>
    <dbReference type="NCBI Taxonomy" id="980116"/>
    <lineage>
        <taxon>Eukaryota</taxon>
        <taxon>Fungi</taxon>
        <taxon>Dikarya</taxon>
        <taxon>Basidiomycota</taxon>
        <taxon>Agaricomycotina</taxon>
        <taxon>Agaricomycetes</taxon>
        <taxon>Agaricomycetidae</taxon>
        <taxon>Agaricales</taxon>
        <taxon>Agaricineae</taxon>
        <taxon>Psathyrellaceae</taxon>
        <taxon>Ephemerocybe</taxon>
    </lineage>
</organism>
<dbReference type="SUPFAM" id="SSF54427">
    <property type="entry name" value="NTF2-like"/>
    <property type="match status" value="1"/>
</dbReference>
<proteinExistence type="predicted"/>
<dbReference type="Proteomes" id="UP000541558">
    <property type="component" value="Unassembled WGS sequence"/>
</dbReference>
<dbReference type="OrthoDB" id="2820488at2759"/>
<gene>
    <name evidence="1" type="ORF">D9611_008424</name>
</gene>
<name>A0A8H5BKR1_9AGAR</name>
<comment type="caution">
    <text evidence="1">The sequence shown here is derived from an EMBL/GenBank/DDBJ whole genome shotgun (WGS) entry which is preliminary data.</text>
</comment>
<dbReference type="EMBL" id="JAACJK010000165">
    <property type="protein sequence ID" value="KAF5323962.1"/>
    <property type="molecule type" value="Genomic_DNA"/>
</dbReference>
<dbReference type="InterPro" id="IPR032710">
    <property type="entry name" value="NTF2-like_dom_sf"/>
</dbReference>
<keyword evidence="2" id="KW-1185">Reference proteome</keyword>
<sequence length="227" mass="25571">MSKQKKRSKAFLHYLRGAHQSLFKTPSTMKSFILAAFIGSLIHLVPLLLLSNSIAPALALPALVQSDTATRPACDYNERGPLIHLRREAAVKDFTRLYLIERNPKKAFDKWIPGSSSLTFTVTSRIHSRYTQQNPNVPPENQGRDAAIKYITELQSTPGMTYWNISTFAGNGDQGAFGLFHFRRLVPGTETDFAIMDLLRFTGTCFTDHWDAKNQIFGNETNPLAYF</sequence>
<dbReference type="AlphaFoldDB" id="A0A8H5BKR1"/>
<evidence type="ECO:0000313" key="1">
    <source>
        <dbReference type="EMBL" id="KAF5323962.1"/>
    </source>
</evidence>
<dbReference type="Gene3D" id="3.10.450.50">
    <property type="match status" value="1"/>
</dbReference>
<protein>
    <submittedName>
        <fullName evidence="1">Uncharacterized protein</fullName>
    </submittedName>
</protein>
<evidence type="ECO:0000313" key="2">
    <source>
        <dbReference type="Proteomes" id="UP000541558"/>
    </source>
</evidence>
<accession>A0A8H5BKR1</accession>
<reference evidence="1 2" key="1">
    <citation type="journal article" date="2020" name="ISME J.">
        <title>Uncovering the hidden diversity of litter-decomposition mechanisms in mushroom-forming fungi.</title>
        <authorList>
            <person name="Floudas D."/>
            <person name="Bentzer J."/>
            <person name="Ahren D."/>
            <person name="Johansson T."/>
            <person name="Persson P."/>
            <person name="Tunlid A."/>
        </authorList>
    </citation>
    <scope>NUCLEOTIDE SEQUENCE [LARGE SCALE GENOMIC DNA]</scope>
    <source>
        <strain evidence="1 2">CBS 175.51</strain>
    </source>
</reference>